<dbReference type="SUPFAM" id="SSF53756">
    <property type="entry name" value="UDP-Glycosyltransferase/glycogen phosphorylase"/>
    <property type="match status" value="1"/>
</dbReference>
<protein>
    <recommendedName>
        <fullName evidence="3">Glycosyl transferases group 1</fullName>
    </recommendedName>
</protein>
<dbReference type="Proteomes" id="UP000334340">
    <property type="component" value="Unassembled WGS sequence"/>
</dbReference>
<dbReference type="EMBL" id="CABIKM010000005">
    <property type="protein sequence ID" value="VUZ84001.1"/>
    <property type="molecule type" value="Genomic_DNA"/>
</dbReference>
<evidence type="ECO:0008006" key="3">
    <source>
        <dbReference type="Google" id="ProtNLM"/>
    </source>
</evidence>
<evidence type="ECO:0000313" key="1">
    <source>
        <dbReference type="EMBL" id="VUZ84001.1"/>
    </source>
</evidence>
<dbReference type="Gene3D" id="3.40.50.2000">
    <property type="entry name" value="Glycogen Phosphorylase B"/>
    <property type="match status" value="1"/>
</dbReference>
<sequence length="385" mass="43431">MSPAPARSRRGIRYIAPYDLGGYSTAARRNLIGLRNAGVPFTWTPMISGFDWHLGYQPFTGRYIGDPDLDPFCNLPIDYDTVIVHTVPEYLVRWRSQEPDRMLVAHTVWETDRLPHHWVVSLEQADHILVPCTWNKAVFEQRGLTAGVSIFPHIAVAPEPIQGPSIQDIPDDHFVFYTIEVWSARKALWNTLTAYLDTFTESDPVMLVLKTSDHAMCCRGLFGRFGRTRDAVNRILRRYHRPARVKLLTGHLSRQDISRLHARGDCYVSLSRGEGWNLGAFDATAHGKPVIVTGFGGPTDYLPPDTAYLVDYRLTPVQVEFGKPSFAEDQNWAEPSITHASALMREVVSNRADAARRGAELQTRVLARFAEQTVIGHLRDTLDAL</sequence>
<organism evidence="1 2">
    <name type="scientific">Candidatus Methylomirabilis lanthanidiphila</name>
    <dbReference type="NCBI Taxonomy" id="2211376"/>
    <lineage>
        <taxon>Bacteria</taxon>
        <taxon>Candidatus Methylomirabilota</taxon>
        <taxon>Candidatus Methylomirabilia</taxon>
        <taxon>Candidatus Methylomirabilales</taxon>
        <taxon>Candidatus Methylomirabilaceae</taxon>
        <taxon>Candidatus Methylomirabilis</taxon>
    </lineage>
</organism>
<dbReference type="PANTHER" id="PTHR46656:SF3">
    <property type="entry name" value="PUTATIVE-RELATED"/>
    <property type="match status" value="1"/>
</dbReference>
<proteinExistence type="predicted"/>
<name>A0A564ZF83_9BACT</name>
<dbReference type="Pfam" id="PF13692">
    <property type="entry name" value="Glyco_trans_1_4"/>
    <property type="match status" value="1"/>
</dbReference>
<dbReference type="PANTHER" id="PTHR46656">
    <property type="entry name" value="PUTATIVE-RELATED"/>
    <property type="match status" value="1"/>
</dbReference>
<gene>
    <name evidence="1" type="ORF">MELA_00365</name>
</gene>
<dbReference type="AlphaFoldDB" id="A0A564ZF83"/>
<evidence type="ECO:0000313" key="2">
    <source>
        <dbReference type="Proteomes" id="UP000334340"/>
    </source>
</evidence>
<reference evidence="1 2" key="1">
    <citation type="submission" date="2019-07" db="EMBL/GenBank/DDBJ databases">
        <authorList>
            <person name="Cremers G."/>
        </authorList>
    </citation>
    <scope>NUCLEOTIDE SEQUENCE [LARGE SCALE GENOMIC DNA]</scope>
</reference>
<accession>A0A564ZF83</accession>
<keyword evidence="2" id="KW-1185">Reference proteome</keyword>